<gene>
    <name evidence="1" type="ORF">C2E21_8524</name>
</gene>
<protein>
    <submittedName>
        <fullName evidence="1">Methyltransferase 5 isoform X1</fullName>
    </submittedName>
</protein>
<evidence type="ECO:0000313" key="2">
    <source>
        <dbReference type="Proteomes" id="UP000239899"/>
    </source>
</evidence>
<dbReference type="PANTHER" id="PTHR23290">
    <property type="entry name" value="RRNA N6-ADENOSINE-METHYLTRANSFERASE METTL5"/>
    <property type="match status" value="1"/>
</dbReference>
<reference evidence="1 2" key="1">
    <citation type="journal article" date="2018" name="Plant J.">
        <title>Genome sequences of Chlorella sorokiniana UTEX 1602 and Micractinium conductrix SAG 241.80: implications to maltose excretion by a green alga.</title>
        <authorList>
            <person name="Arriola M.B."/>
            <person name="Velmurugan N."/>
            <person name="Zhang Y."/>
            <person name="Plunkett M.H."/>
            <person name="Hondzo H."/>
            <person name="Barney B.M."/>
        </authorList>
    </citation>
    <scope>NUCLEOTIDE SEQUENCE [LARGE SCALE GENOMIC DNA]</scope>
    <source>
        <strain evidence="2">UTEX 1602</strain>
    </source>
</reference>
<dbReference type="OrthoDB" id="7848332at2759"/>
<dbReference type="InterPro" id="IPR051720">
    <property type="entry name" value="rRNA_MeTrfase/Polyamine_Synth"/>
</dbReference>
<dbReference type="EMBL" id="LHPG02000020">
    <property type="protein sequence ID" value="PRW21089.1"/>
    <property type="molecule type" value="Genomic_DNA"/>
</dbReference>
<dbReference type="SUPFAM" id="SSF53335">
    <property type="entry name" value="S-adenosyl-L-methionine-dependent methyltransferases"/>
    <property type="match status" value="1"/>
</dbReference>
<dbReference type="PROSITE" id="PS00092">
    <property type="entry name" value="N6_MTASE"/>
    <property type="match status" value="1"/>
</dbReference>
<dbReference type="InterPro" id="IPR002052">
    <property type="entry name" value="DNA_methylase_N6_adenine_CS"/>
</dbReference>
<evidence type="ECO:0000313" key="1">
    <source>
        <dbReference type="EMBL" id="PRW21089.1"/>
    </source>
</evidence>
<dbReference type="CDD" id="cd02440">
    <property type="entry name" value="AdoMet_MTases"/>
    <property type="match status" value="1"/>
</dbReference>
<dbReference type="STRING" id="3076.A0A2P6TEL8"/>
<dbReference type="GO" id="GO:0008988">
    <property type="term" value="F:rRNA (adenine-N6-)-methyltransferase activity"/>
    <property type="evidence" value="ECO:0007669"/>
    <property type="project" value="TreeGrafter"/>
</dbReference>
<keyword evidence="1" id="KW-0489">Methyltransferase</keyword>
<proteinExistence type="predicted"/>
<accession>A0A2P6TEL8</accession>
<dbReference type="AlphaFoldDB" id="A0A2P6TEL8"/>
<sequence length="214" mass="24275">MKLKELESLMQEIAPFEEPKIELEQYPTGPHLASRLLYTVANSYDEFDGQTVIDLGCGTAMLAIGAAMLGAQHVVGVDVDEDALRVAQANVEEYEDYLPIDFVRCDVRQLAGQERLKADTVVMNPPFGTRRKGADMEFLRAAFQLSRNSIYSLHKSSTRDYIQRLATKELRAQSAEVLAQLRYDLPATYKFHKQKSKDIEVDLWRFEVPPQTDS</sequence>
<name>A0A2P6TEL8_CHLSO</name>
<keyword evidence="1" id="KW-0808">Transferase</keyword>
<dbReference type="Proteomes" id="UP000239899">
    <property type="component" value="Unassembled WGS sequence"/>
</dbReference>
<dbReference type="InterPro" id="IPR029063">
    <property type="entry name" value="SAM-dependent_MTases_sf"/>
</dbReference>
<dbReference type="Gene3D" id="3.40.50.150">
    <property type="entry name" value="Vaccinia Virus protein VP39"/>
    <property type="match status" value="1"/>
</dbReference>
<dbReference type="PANTHER" id="PTHR23290:SF0">
    <property type="entry name" value="RRNA N6-ADENOSINE-METHYLTRANSFERASE METTL5"/>
    <property type="match status" value="1"/>
</dbReference>
<organism evidence="1 2">
    <name type="scientific">Chlorella sorokiniana</name>
    <name type="common">Freshwater green alga</name>
    <dbReference type="NCBI Taxonomy" id="3076"/>
    <lineage>
        <taxon>Eukaryota</taxon>
        <taxon>Viridiplantae</taxon>
        <taxon>Chlorophyta</taxon>
        <taxon>core chlorophytes</taxon>
        <taxon>Trebouxiophyceae</taxon>
        <taxon>Chlorellales</taxon>
        <taxon>Chlorellaceae</taxon>
        <taxon>Chlorella clade</taxon>
        <taxon>Chlorella</taxon>
    </lineage>
</organism>
<dbReference type="Pfam" id="PF06325">
    <property type="entry name" value="PrmA"/>
    <property type="match status" value="1"/>
</dbReference>
<keyword evidence="2" id="KW-1185">Reference proteome</keyword>
<dbReference type="GO" id="GO:0003676">
    <property type="term" value="F:nucleic acid binding"/>
    <property type="evidence" value="ECO:0007669"/>
    <property type="project" value="InterPro"/>
</dbReference>
<comment type="caution">
    <text evidence="1">The sequence shown here is derived from an EMBL/GenBank/DDBJ whole genome shotgun (WGS) entry which is preliminary data.</text>
</comment>